<dbReference type="CDD" id="cd00156">
    <property type="entry name" value="REC"/>
    <property type="match status" value="1"/>
</dbReference>
<dbReference type="InterPro" id="IPR036388">
    <property type="entry name" value="WH-like_DNA-bd_sf"/>
</dbReference>
<dbReference type="PRINTS" id="PR00038">
    <property type="entry name" value="HTHLUXR"/>
</dbReference>
<dbReference type="PROSITE" id="PS50110">
    <property type="entry name" value="RESPONSE_REGULATORY"/>
    <property type="match status" value="1"/>
</dbReference>
<dbReference type="InterPro" id="IPR016032">
    <property type="entry name" value="Sig_transdc_resp-reg_C-effctor"/>
</dbReference>
<dbReference type="RefSeq" id="WP_241514425.1">
    <property type="nucleotide sequence ID" value="NZ_JAFEJT020000051.1"/>
</dbReference>
<dbReference type="SMART" id="SM00448">
    <property type="entry name" value="REC"/>
    <property type="match status" value="1"/>
</dbReference>
<feature type="modified residue" description="4-aspartylphosphate" evidence="2">
    <location>
        <position position="82"/>
    </location>
</feature>
<accession>A0ABS9VX47</accession>
<dbReference type="CDD" id="cd06170">
    <property type="entry name" value="LuxR_C_like"/>
    <property type="match status" value="1"/>
</dbReference>
<sequence length="291" mass="30857">MTLRAAARDHAVDGAASGPADAANARIRIGIVDNDPYAVAVLSTMIARMDARFDVIWTCELGAVAISRCLSRTQRPDVLVTDMSMNDVPGTEVCRAIRVKRADVGVVGVTSYAVASFRDEAVRCGMQALVGKTDLAGMAAAIRRAAHGLATNADDDDQTIDSDHAIVRNEETASGEHDADGVRRSANTPVDGFRSGMTTVPTGMRFLDAAEAHTLLEDASYDAGGGARGALSPKECDVLRLYADGLTTREIADRLGVGTPTVATFERRALSKLGARSRAHAISICVRRHMF</sequence>
<evidence type="ECO:0000259" key="5">
    <source>
        <dbReference type="PROSITE" id="PS50110"/>
    </source>
</evidence>
<keyword evidence="1" id="KW-0238">DNA-binding</keyword>
<reference evidence="6 7" key="1">
    <citation type="journal article" date="2021" name="Environ. Microbiol.">
        <title>Genetic insights into the dark matter of the mammalian gut microbiota through targeted genome reconstruction.</title>
        <authorList>
            <person name="Lugli G.A."/>
            <person name="Alessandri G."/>
            <person name="Milani C."/>
            <person name="Viappiani A."/>
            <person name="Fontana F."/>
            <person name="Tarracchini C."/>
            <person name="Mancabelli L."/>
            <person name="Argentini C."/>
            <person name="Ruiz L."/>
            <person name="Margolles A."/>
            <person name="van Sinderen D."/>
            <person name="Turroni F."/>
            <person name="Ventura M."/>
        </authorList>
    </citation>
    <scope>NUCLEOTIDE SEQUENCE [LARGE SCALE GENOMIC DNA]</scope>
    <source>
        <strain evidence="6 7">MA1</strain>
    </source>
</reference>
<keyword evidence="2" id="KW-0597">Phosphoprotein</keyword>
<dbReference type="Gene3D" id="1.10.10.10">
    <property type="entry name" value="Winged helix-like DNA-binding domain superfamily/Winged helix DNA-binding domain"/>
    <property type="match status" value="1"/>
</dbReference>
<protein>
    <submittedName>
        <fullName evidence="6">Response regulator transcription factor</fullName>
    </submittedName>
</protein>
<evidence type="ECO:0000313" key="6">
    <source>
        <dbReference type="EMBL" id="MCH9276693.1"/>
    </source>
</evidence>
<gene>
    <name evidence="6" type="ORF">JS533_010490</name>
</gene>
<dbReference type="SMART" id="SM00421">
    <property type="entry name" value="HTH_LUXR"/>
    <property type="match status" value="1"/>
</dbReference>
<dbReference type="InterPro" id="IPR011006">
    <property type="entry name" value="CheY-like_superfamily"/>
</dbReference>
<dbReference type="PROSITE" id="PS00622">
    <property type="entry name" value="HTH_LUXR_1"/>
    <property type="match status" value="1"/>
</dbReference>
<dbReference type="PROSITE" id="PS50043">
    <property type="entry name" value="HTH_LUXR_2"/>
    <property type="match status" value="1"/>
</dbReference>
<dbReference type="InterPro" id="IPR039420">
    <property type="entry name" value="WalR-like"/>
</dbReference>
<evidence type="ECO:0000256" key="3">
    <source>
        <dbReference type="SAM" id="MobiDB-lite"/>
    </source>
</evidence>
<dbReference type="Proteomes" id="UP000710815">
    <property type="component" value="Unassembled WGS sequence"/>
</dbReference>
<feature type="domain" description="Response regulatory" evidence="5">
    <location>
        <begin position="28"/>
        <end position="147"/>
    </location>
</feature>
<dbReference type="Pfam" id="PF00072">
    <property type="entry name" value="Response_reg"/>
    <property type="match status" value="1"/>
</dbReference>
<feature type="compositionally biased region" description="Basic and acidic residues" evidence="3">
    <location>
        <begin position="171"/>
        <end position="183"/>
    </location>
</feature>
<dbReference type="InterPro" id="IPR000792">
    <property type="entry name" value="Tscrpt_reg_LuxR_C"/>
</dbReference>
<name>A0ABS9VX47_9BIFI</name>
<evidence type="ECO:0000313" key="7">
    <source>
        <dbReference type="Proteomes" id="UP000710815"/>
    </source>
</evidence>
<dbReference type="PANTHER" id="PTHR43214:SF42">
    <property type="entry name" value="TRANSCRIPTIONAL REGULATORY PROTEIN DESR"/>
    <property type="match status" value="1"/>
</dbReference>
<reference evidence="6 7" key="2">
    <citation type="journal article" date="2021" name="Syst. Appl. Microbiol.">
        <title>Phylogenetic classification of ten novel species belonging to the genus Bifidobacterium comprising B. phasiani sp. nov., B. pongonis sp. nov., B. saguinibicoloris sp. nov., B. colobi sp. nov., B. simiiventris sp. nov., B. santillanense sp. nov., B. miconis sp. nov., B. amazonense sp. nov., B. pluvialisilvae sp. nov., and B. miconisargentati sp. nov.</title>
        <authorList>
            <person name="Lugli G.A."/>
            <person name="Calvete-Torre I."/>
            <person name="Alessandri G."/>
            <person name="Milani C."/>
            <person name="Turroni F."/>
            <person name="Laiolo P."/>
            <person name="Ossiprandi M.C."/>
            <person name="Margolles A."/>
            <person name="Ruiz L."/>
            <person name="Ventura M."/>
        </authorList>
    </citation>
    <scope>NUCLEOTIDE SEQUENCE [LARGE SCALE GENOMIC DNA]</scope>
    <source>
        <strain evidence="6 7">MA1</strain>
    </source>
</reference>
<dbReference type="EMBL" id="JAFEJT020000051">
    <property type="protein sequence ID" value="MCH9276693.1"/>
    <property type="molecule type" value="Genomic_DNA"/>
</dbReference>
<dbReference type="InterPro" id="IPR001789">
    <property type="entry name" value="Sig_transdc_resp-reg_receiver"/>
</dbReference>
<organism evidence="6 7">
    <name type="scientific">Bifidobacterium amazonense</name>
    <dbReference type="NCBI Taxonomy" id="2809027"/>
    <lineage>
        <taxon>Bacteria</taxon>
        <taxon>Bacillati</taxon>
        <taxon>Actinomycetota</taxon>
        <taxon>Actinomycetes</taxon>
        <taxon>Bifidobacteriales</taxon>
        <taxon>Bifidobacteriaceae</taxon>
        <taxon>Bifidobacterium</taxon>
    </lineage>
</organism>
<dbReference type="SUPFAM" id="SSF52172">
    <property type="entry name" value="CheY-like"/>
    <property type="match status" value="1"/>
</dbReference>
<dbReference type="Pfam" id="PF00196">
    <property type="entry name" value="GerE"/>
    <property type="match status" value="1"/>
</dbReference>
<proteinExistence type="predicted"/>
<dbReference type="Gene3D" id="3.40.50.2300">
    <property type="match status" value="1"/>
</dbReference>
<dbReference type="PANTHER" id="PTHR43214">
    <property type="entry name" value="TWO-COMPONENT RESPONSE REGULATOR"/>
    <property type="match status" value="1"/>
</dbReference>
<feature type="domain" description="HTH luxR-type" evidence="4">
    <location>
        <begin position="224"/>
        <end position="289"/>
    </location>
</feature>
<evidence type="ECO:0000256" key="1">
    <source>
        <dbReference type="ARBA" id="ARBA00023125"/>
    </source>
</evidence>
<comment type="caution">
    <text evidence="6">The sequence shown here is derived from an EMBL/GenBank/DDBJ whole genome shotgun (WGS) entry which is preliminary data.</text>
</comment>
<keyword evidence="7" id="KW-1185">Reference proteome</keyword>
<evidence type="ECO:0000256" key="2">
    <source>
        <dbReference type="PROSITE-ProRule" id="PRU00169"/>
    </source>
</evidence>
<evidence type="ECO:0000259" key="4">
    <source>
        <dbReference type="PROSITE" id="PS50043"/>
    </source>
</evidence>
<feature type="region of interest" description="Disordered" evidence="3">
    <location>
        <begin position="171"/>
        <end position="195"/>
    </location>
</feature>
<dbReference type="SUPFAM" id="SSF46894">
    <property type="entry name" value="C-terminal effector domain of the bipartite response regulators"/>
    <property type="match status" value="1"/>
</dbReference>